<feature type="region of interest" description="Disordered" evidence="1">
    <location>
        <begin position="15"/>
        <end position="38"/>
    </location>
</feature>
<name>A0ABN2SXL8_9ACTN</name>
<dbReference type="EMBL" id="BAAAPC010000007">
    <property type="protein sequence ID" value="GAA1993986.1"/>
    <property type="molecule type" value="Genomic_DNA"/>
</dbReference>
<accession>A0ABN2SXL8</accession>
<keyword evidence="3" id="KW-1185">Reference proteome</keyword>
<feature type="compositionally biased region" description="Low complexity" evidence="1">
    <location>
        <begin position="15"/>
        <end position="32"/>
    </location>
</feature>
<organism evidence="2 3">
    <name type="scientific">Nocardiopsis rhodophaea</name>
    <dbReference type="NCBI Taxonomy" id="280238"/>
    <lineage>
        <taxon>Bacteria</taxon>
        <taxon>Bacillati</taxon>
        <taxon>Actinomycetota</taxon>
        <taxon>Actinomycetes</taxon>
        <taxon>Streptosporangiales</taxon>
        <taxon>Nocardiopsidaceae</taxon>
        <taxon>Nocardiopsis</taxon>
    </lineage>
</organism>
<comment type="caution">
    <text evidence="2">The sequence shown here is derived from an EMBL/GenBank/DDBJ whole genome shotgun (WGS) entry which is preliminary data.</text>
</comment>
<reference evidence="2 3" key="1">
    <citation type="journal article" date="2019" name="Int. J. Syst. Evol. Microbiol.">
        <title>The Global Catalogue of Microorganisms (GCM) 10K type strain sequencing project: providing services to taxonomists for standard genome sequencing and annotation.</title>
        <authorList>
            <consortium name="The Broad Institute Genomics Platform"/>
            <consortium name="The Broad Institute Genome Sequencing Center for Infectious Disease"/>
            <person name="Wu L."/>
            <person name="Ma J."/>
        </authorList>
    </citation>
    <scope>NUCLEOTIDE SEQUENCE [LARGE SCALE GENOMIC DNA]</scope>
    <source>
        <strain evidence="2 3">JCM 15313</strain>
    </source>
</reference>
<gene>
    <name evidence="2" type="ORF">GCM10009799_19960</name>
</gene>
<proteinExistence type="predicted"/>
<evidence type="ECO:0000256" key="1">
    <source>
        <dbReference type="SAM" id="MobiDB-lite"/>
    </source>
</evidence>
<evidence type="ECO:0000313" key="3">
    <source>
        <dbReference type="Proteomes" id="UP001501585"/>
    </source>
</evidence>
<evidence type="ECO:0000313" key="2">
    <source>
        <dbReference type="EMBL" id="GAA1993986.1"/>
    </source>
</evidence>
<protein>
    <submittedName>
        <fullName evidence="2">Uncharacterized protein</fullName>
    </submittedName>
</protein>
<dbReference type="Proteomes" id="UP001501585">
    <property type="component" value="Unassembled WGS sequence"/>
</dbReference>
<sequence>MGSGSGAFHAQTVSAAVATAARRAPPQRCPRGNPGGGGGRCVVQAAIQTWPPSLIADVTLQAGRYEHTLL</sequence>